<name>A0A4Q8XNR1_RHILE</name>
<evidence type="ECO:0000313" key="2">
    <source>
        <dbReference type="Proteomes" id="UP000293652"/>
    </source>
</evidence>
<evidence type="ECO:0000313" key="1">
    <source>
        <dbReference type="EMBL" id="TAX63657.1"/>
    </source>
</evidence>
<gene>
    <name evidence="1" type="ORF">ELI03_36030</name>
</gene>
<protein>
    <submittedName>
        <fullName evidence="1">Uncharacterized protein</fullName>
    </submittedName>
</protein>
<organism evidence="1 2">
    <name type="scientific">Rhizobium leguminosarum</name>
    <dbReference type="NCBI Taxonomy" id="384"/>
    <lineage>
        <taxon>Bacteria</taxon>
        <taxon>Pseudomonadati</taxon>
        <taxon>Pseudomonadota</taxon>
        <taxon>Alphaproteobacteria</taxon>
        <taxon>Hyphomicrobiales</taxon>
        <taxon>Rhizobiaceae</taxon>
        <taxon>Rhizobium/Agrobacterium group</taxon>
        <taxon>Rhizobium</taxon>
    </lineage>
</organism>
<dbReference type="AlphaFoldDB" id="A0A4Q8XNR1"/>
<reference evidence="1 2" key="1">
    <citation type="submission" date="2019-02" db="EMBL/GenBank/DDBJ databases">
        <title>The genomic architecture of introgression among sibling species of bacteria.</title>
        <authorList>
            <person name="Cavassim M.I.A."/>
            <person name="Moeskjaer S."/>
            <person name="Moslemi C."/>
            <person name="Fields B."/>
            <person name="Bachmann A."/>
            <person name="Vilhjalmsson B."/>
            <person name="Schierup M.H."/>
            <person name="Young J.P.W."/>
            <person name="Andersen S.U."/>
        </authorList>
    </citation>
    <scope>NUCLEOTIDE SEQUENCE [LARGE SCALE GENOMIC DNA]</scope>
    <source>
        <strain evidence="1 2">SM145A</strain>
    </source>
</reference>
<sequence>MSDVPNPKSLPSDEVLADRLGLTTREFQRYRTQNLVTVSSTAAVGESEGLMVICQLGNRFWEGHVVNGCITFEEVRFLRGKRATNPR</sequence>
<proteinExistence type="predicted"/>
<dbReference type="EMBL" id="SIPC01000013">
    <property type="protein sequence ID" value="TAX63657.1"/>
    <property type="molecule type" value="Genomic_DNA"/>
</dbReference>
<accession>A0A4Q8XNR1</accession>
<dbReference type="Proteomes" id="UP000293652">
    <property type="component" value="Unassembled WGS sequence"/>
</dbReference>
<comment type="caution">
    <text evidence="1">The sequence shown here is derived from an EMBL/GenBank/DDBJ whole genome shotgun (WGS) entry which is preliminary data.</text>
</comment>